<sequence>MFFNAIIFILFIIFLLYLPTKLIFIALNTEKSEDLLIDFGLYSSLGIVIVTVMSFILGFLGISYFVSFICLLVLILYFIINKKLNLSKIRYGFSCLSSKHAIVLIIILIGVMTQNIVLFRGGWKVQSGYVFPSMHDTMWNISLSSELFHHFPPQHPGVSGIPLKNNHYFYPLFLAIVRSVSYIDNLDLYFRLGPILVSLLFGLSLYSVSTLFTKNYFFRSLCVFLGYFSGSFAYLTPFFMGSKFEWRGNTFFSDQPFDQLINPYSVLGFTFILFSIFVFSKIFKEKNPNNFNWMLMTALFIGSLYGFKSFGGIIVLLALFMSVLFHIIIYKNLKVLKVLFFTLVVFIPIFVLTTDIGKTHLYWAPGWLLSQLVSSQDKLYLPNLVNIEAHYLAIGNTLGILKIKTIEFLIYSLGNSGIRIFGLLYLIIYITKKQMNSLHLTAKLFLFFCFLIAFMIPLLFNLGSNAYNIVQFTPYSLVILAIFTALLSERVYYHALAKNKSYLGVVFIFFIILLSIPVNVKNIIGKIALPKEIVSFEEMTALSNLKEKSDKDDIILINPQEYDIDPMYISALSERRIFLASPGYARQTLVEVGSRSESILHFFNTVESSDFLNKNKITRIYLLKKNNFDSLKKKFEEINTNIIFENDKVGIFKNNNI</sequence>
<organism evidence="2 3">
    <name type="scientific">Candidatus Gottesmanbacteria bacterium CG11_big_fil_rev_8_21_14_0_20_37_11</name>
    <dbReference type="NCBI Taxonomy" id="1974575"/>
    <lineage>
        <taxon>Bacteria</taxon>
        <taxon>Candidatus Gottesmaniibacteriota</taxon>
    </lineage>
</organism>
<dbReference type="EMBL" id="PCWS01000092">
    <property type="protein sequence ID" value="PIR08192.1"/>
    <property type="molecule type" value="Genomic_DNA"/>
</dbReference>
<evidence type="ECO:0000313" key="3">
    <source>
        <dbReference type="Proteomes" id="UP000230707"/>
    </source>
</evidence>
<evidence type="ECO:0000256" key="1">
    <source>
        <dbReference type="SAM" id="Phobius"/>
    </source>
</evidence>
<accession>A0A2H0NH20</accession>
<feature type="transmembrane region" description="Helical" evidence="1">
    <location>
        <begin position="101"/>
        <end position="123"/>
    </location>
</feature>
<feature type="transmembrane region" description="Helical" evidence="1">
    <location>
        <begin position="291"/>
        <end position="307"/>
    </location>
</feature>
<feature type="transmembrane region" description="Helical" evidence="1">
    <location>
        <begin position="260"/>
        <end position="279"/>
    </location>
</feature>
<feature type="transmembrane region" description="Helical" evidence="1">
    <location>
        <begin position="335"/>
        <end position="353"/>
    </location>
</feature>
<dbReference type="AlphaFoldDB" id="A0A2H0NH20"/>
<proteinExistence type="predicted"/>
<feature type="transmembrane region" description="Helical" evidence="1">
    <location>
        <begin position="188"/>
        <end position="208"/>
    </location>
</feature>
<feature type="transmembrane region" description="Helical" evidence="1">
    <location>
        <begin position="6"/>
        <end position="27"/>
    </location>
</feature>
<keyword evidence="1" id="KW-1133">Transmembrane helix</keyword>
<reference evidence="2 3" key="1">
    <citation type="submission" date="2017-09" db="EMBL/GenBank/DDBJ databases">
        <title>Depth-based differentiation of microbial function through sediment-hosted aquifers and enrichment of novel symbionts in the deep terrestrial subsurface.</title>
        <authorList>
            <person name="Probst A.J."/>
            <person name="Ladd B."/>
            <person name="Jarett J.K."/>
            <person name="Geller-Mcgrath D.E."/>
            <person name="Sieber C.M."/>
            <person name="Emerson J.B."/>
            <person name="Anantharaman K."/>
            <person name="Thomas B.C."/>
            <person name="Malmstrom R."/>
            <person name="Stieglmeier M."/>
            <person name="Klingl A."/>
            <person name="Woyke T."/>
            <person name="Ryan C.M."/>
            <person name="Banfield J.F."/>
        </authorList>
    </citation>
    <scope>NUCLEOTIDE SEQUENCE [LARGE SCALE GENOMIC DNA]</scope>
    <source>
        <strain evidence="2">CG11_big_fil_rev_8_21_14_0_20_37_11</strain>
    </source>
</reference>
<evidence type="ECO:0000313" key="2">
    <source>
        <dbReference type="EMBL" id="PIR08192.1"/>
    </source>
</evidence>
<feature type="transmembrane region" description="Helical" evidence="1">
    <location>
        <begin position="313"/>
        <end position="330"/>
    </location>
</feature>
<feature type="transmembrane region" description="Helical" evidence="1">
    <location>
        <begin position="472"/>
        <end position="489"/>
    </location>
</feature>
<keyword evidence="1" id="KW-0812">Transmembrane</keyword>
<name>A0A2H0NH20_9BACT</name>
<comment type="caution">
    <text evidence="2">The sequence shown here is derived from an EMBL/GenBank/DDBJ whole genome shotgun (WGS) entry which is preliminary data.</text>
</comment>
<keyword evidence="1" id="KW-0472">Membrane</keyword>
<feature type="transmembrane region" description="Helical" evidence="1">
    <location>
        <begin position="220"/>
        <end position="240"/>
    </location>
</feature>
<feature type="transmembrane region" description="Helical" evidence="1">
    <location>
        <begin position="440"/>
        <end position="460"/>
    </location>
</feature>
<gene>
    <name evidence="2" type="ORF">COV53_04140</name>
</gene>
<feature type="transmembrane region" description="Helical" evidence="1">
    <location>
        <begin position="62"/>
        <end position="80"/>
    </location>
</feature>
<feature type="transmembrane region" description="Helical" evidence="1">
    <location>
        <begin position="408"/>
        <end position="428"/>
    </location>
</feature>
<dbReference type="Proteomes" id="UP000230707">
    <property type="component" value="Unassembled WGS sequence"/>
</dbReference>
<protein>
    <recommendedName>
        <fullName evidence="4">Glycosyltransferase RgtA/B/C/D-like domain-containing protein</fullName>
    </recommendedName>
</protein>
<evidence type="ECO:0008006" key="4">
    <source>
        <dbReference type="Google" id="ProtNLM"/>
    </source>
</evidence>
<feature type="transmembrane region" description="Helical" evidence="1">
    <location>
        <begin position="501"/>
        <end position="520"/>
    </location>
</feature>